<evidence type="ECO:0000256" key="3">
    <source>
        <dbReference type="ARBA" id="ARBA00022692"/>
    </source>
</evidence>
<organism evidence="9 10">
    <name type="scientific">Alloacidobacterium dinghuense</name>
    <dbReference type="NCBI Taxonomy" id="2763107"/>
    <lineage>
        <taxon>Bacteria</taxon>
        <taxon>Pseudomonadati</taxon>
        <taxon>Acidobacteriota</taxon>
        <taxon>Terriglobia</taxon>
        <taxon>Terriglobales</taxon>
        <taxon>Acidobacteriaceae</taxon>
        <taxon>Alloacidobacterium</taxon>
    </lineage>
</organism>
<evidence type="ECO:0000256" key="2">
    <source>
        <dbReference type="ARBA" id="ARBA00022475"/>
    </source>
</evidence>
<keyword evidence="2" id="KW-1003">Cell membrane</keyword>
<accession>A0A7G8BNB7</accession>
<dbReference type="PANTHER" id="PTHR33885">
    <property type="entry name" value="PHAGE SHOCK PROTEIN C"/>
    <property type="match status" value="1"/>
</dbReference>
<evidence type="ECO:0000256" key="1">
    <source>
        <dbReference type="ARBA" id="ARBA00004162"/>
    </source>
</evidence>
<name>A0A7G8BNB7_9BACT</name>
<dbReference type="PANTHER" id="PTHR33885:SF3">
    <property type="entry name" value="PHAGE SHOCK PROTEIN C"/>
    <property type="match status" value="1"/>
</dbReference>
<feature type="domain" description="Zinc-ribbon" evidence="8">
    <location>
        <begin position="4"/>
        <end position="26"/>
    </location>
</feature>
<evidence type="ECO:0000259" key="8">
    <source>
        <dbReference type="Pfam" id="PF13240"/>
    </source>
</evidence>
<dbReference type="Proteomes" id="UP000515312">
    <property type="component" value="Chromosome"/>
</dbReference>
<protein>
    <submittedName>
        <fullName evidence="9">PspC domain-containing protein</fullName>
    </submittedName>
</protein>
<dbReference type="InterPro" id="IPR007168">
    <property type="entry name" value="Phageshock_PspC_N"/>
</dbReference>
<dbReference type="EMBL" id="CP060394">
    <property type="protein sequence ID" value="QNI34037.1"/>
    <property type="molecule type" value="Genomic_DNA"/>
</dbReference>
<keyword evidence="3 6" id="KW-0812">Transmembrane</keyword>
<keyword evidence="5 6" id="KW-0472">Membrane</keyword>
<dbReference type="AlphaFoldDB" id="A0A7G8BNB7"/>
<dbReference type="RefSeq" id="WP_186745874.1">
    <property type="nucleotide sequence ID" value="NZ_CP060394.1"/>
</dbReference>
<dbReference type="KEGG" id="adin:H7849_09100"/>
<dbReference type="Pfam" id="PF13240">
    <property type="entry name" value="Zn_Ribbon_1"/>
    <property type="match status" value="1"/>
</dbReference>
<dbReference type="Pfam" id="PF04024">
    <property type="entry name" value="PspC"/>
    <property type="match status" value="1"/>
</dbReference>
<dbReference type="GO" id="GO:0005886">
    <property type="term" value="C:plasma membrane"/>
    <property type="evidence" value="ECO:0007669"/>
    <property type="project" value="UniProtKB-SubCell"/>
</dbReference>
<keyword evidence="10" id="KW-1185">Reference proteome</keyword>
<gene>
    <name evidence="9" type="ORF">H7849_09100</name>
</gene>
<sequence length="110" mass="12026">MAVFCSNCGKSLTDDARFCSACGRPIYVAAPVYVQTRLIRPREGRMIAGVCQGLANNYHWDVVWVRVVTVLATVFSSGAGLIAYIVFWLVMPEEPLALPPVTTYTQPNGS</sequence>
<reference evidence="9 10" key="1">
    <citation type="submission" date="2020-08" db="EMBL/GenBank/DDBJ databases">
        <title>Edaphobacter telluris sp. nov. and Acidobacterium dinghuensis sp. nov., two acidobacteria isolated from forest soil.</title>
        <authorList>
            <person name="Fu J."/>
            <person name="Qiu L."/>
        </authorList>
    </citation>
    <scope>NUCLEOTIDE SEQUENCE [LARGE SCALE GENOMIC DNA]</scope>
    <source>
        <strain evidence="9">4Y35</strain>
    </source>
</reference>
<dbReference type="InterPro" id="IPR052027">
    <property type="entry name" value="PspC"/>
</dbReference>
<evidence type="ECO:0000259" key="7">
    <source>
        <dbReference type="Pfam" id="PF04024"/>
    </source>
</evidence>
<dbReference type="InterPro" id="IPR026870">
    <property type="entry name" value="Zinc_ribbon_dom"/>
</dbReference>
<feature type="transmembrane region" description="Helical" evidence="6">
    <location>
        <begin position="63"/>
        <end position="90"/>
    </location>
</feature>
<feature type="domain" description="Phage shock protein PspC N-terminal" evidence="7">
    <location>
        <begin position="37"/>
        <end position="94"/>
    </location>
</feature>
<evidence type="ECO:0000256" key="5">
    <source>
        <dbReference type="ARBA" id="ARBA00023136"/>
    </source>
</evidence>
<keyword evidence="4 6" id="KW-1133">Transmembrane helix</keyword>
<comment type="subcellular location">
    <subcellularLocation>
        <location evidence="1">Cell membrane</location>
        <topology evidence="1">Single-pass membrane protein</topology>
    </subcellularLocation>
</comment>
<proteinExistence type="predicted"/>
<evidence type="ECO:0000313" key="9">
    <source>
        <dbReference type="EMBL" id="QNI34037.1"/>
    </source>
</evidence>
<evidence type="ECO:0000256" key="4">
    <source>
        <dbReference type="ARBA" id="ARBA00022989"/>
    </source>
</evidence>
<evidence type="ECO:0000256" key="6">
    <source>
        <dbReference type="SAM" id="Phobius"/>
    </source>
</evidence>
<evidence type="ECO:0000313" key="10">
    <source>
        <dbReference type="Proteomes" id="UP000515312"/>
    </source>
</evidence>